<name>A0A1I8APB5_9BILA</name>
<evidence type="ECO:0000313" key="1">
    <source>
        <dbReference type="Proteomes" id="UP000095287"/>
    </source>
</evidence>
<protein>
    <submittedName>
        <fullName evidence="2">Transposase</fullName>
    </submittedName>
</protein>
<dbReference type="AlphaFoldDB" id="A0A1I8APB5"/>
<evidence type="ECO:0000313" key="2">
    <source>
        <dbReference type="WBParaSite" id="L893_g7786.t1"/>
    </source>
</evidence>
<keyword evidence="1" id="KW-1185">Reference proteome</keyword>
<dbReference type="Proteomes" id="UP000095287">
    <property type="component" value="Unplaced"/>
</dbReference>
<accession>A0A1I8APB5</accession>
<organism evidence="1 2">
    <name type="scientific">Steinernema glaseri</name>
    <dbReference type="NCBI Taxonomy" id="37863"/>
    <lineage>
        <taxon>Eukaryota</taxon>
        <taxon>Metazoa</taxon>
        <taxon>Ecdysozoa</taxon>
        <taxon>Nematoda</taxon>
        <taxon>Chromadorea</taxon>
        <taxon>Rhabditida</taxon>
        <taxon>Tylenchina</taxon>
        <taxon>Panagrolaimomorpha</taxon>
        <taxon>Strongyloidoidea</taxon>
        <taxon>Steinernematidae</taxon>
        <taxon>Steinernema</taxon>
    </lineage>
</organism>
<dbReference type="WBParaSite" id="L893_g7786.t1">
    <property type="protein sequence ID" value="L893_g7786.t1"/>
    <property type="gene ID" value="L893_g7786"/>
</dbReference>
<proteinExistence type="predicted"/>
<sequence>MVLRQGVSACHLKTLSQKLLTSRKRRGPSKVLRRIGAIEFIWPRYYYVYHCIQSTFQWPPIEKLLVFKSAQNKRLFTGKDAVWMDAH</sequence>
<reference evidence="2" key="1">
    <citation type="submission" date="2016-11" db="UniProtKB">
        <authorList>
            <consortium name="WormBaseParasite"/>
        </authorList>
    </citation>
    <scope>IDENTIFICATION</scope>
</reference>